<dbReference type="Gene3D" id="3.30.420.40">
    <property type="match status" value="3"/>
</dbReference>
<dbReference type="CDD" id="cd10206">
    <property type="entry name" value="ASKHA_NBD_Arp8-like"/>
    <property type="match status" value="1"/>
</dbReference>
<dbReference type="OrthoDB" id="5572108at2759"/>
<feature type="region of interest" description="Disordered" evidence="2">
    <location>
        <begin position="141"/>
        <end position="162"/>
    </location>
</feature>
<proteinExistence type="inferred from homology"/>
<dbReference type="EMBL" id="JAPEUY010000001">
    <property type="protein sequence ID" value="KAJ4377831.1"/>
    <property type="molecule type" value="Genomic_DNA"/>
</dbReference>
<gene>
    <name evidence="3" type="primary">ARP8</name>
    <name evidence="3" type="ORF">N0V83_000661</name>
</gene>
<name>A0A9W8YI94_9PLEO</name>
<dbReference type="InterPro" id="IPR004000">
    <property type="entry name" value="Actin"/>
</dbReference>
<dbReference type="SUPFAM" id="SSF53067">
    <property type="entry name" value="Actin-like ATPase domain"/>
    <property type="match status" value="2"/>
</dbReference>
<dbReference type="FunFam" id="3.30.420.40:FF:000232">
    <property type="entry name" value="Actin-related protein 8"/>
    <property type="match status" value="1"/>
</dbReference>
<dbReference type="Pfam" id="PF00022">
    <property type="entry name" value="Actin"/>
    <property type="match status" value="2"/>
</dbReference>
<feature type="region of interest" description="Disordered" evidence="2">
    <location>
        <begin position="553"/>
        <end position="589"/>
    </location>
</feature>
<dbReference type="InterPro" id="IPR043129">
    <property type="entry name" value="ATPase_NBD"/>
</dbReference>
<dbReference type="Proteomes" id="UP001140560">
    <property type="component" value="Unassembled WGS sequence"/>
</dbReference>
<evidence type="ECO:0000256" key="1">
    <source>
        <dbReference type="RuleBase" id="RU000487"/>
    </source>
</evidence>
<feature type="region of interest" description="Disordered" evidence="2">
    <location>
        <begin position="1"/>
        <end position="23"/>
    </location>
</feature>
<dbReference type="Gene3D" id="3.90.640.10">
    <property type="entry name" value="Actin, Chain A, domain 4"/>
    <property type="match status" value="2"/>
</dbReference>
<comment type="caution">
    <text evidence="3">The sequence shown here is derived from an EMBL/GenBank/DDBJ whole genome shotgun (WGS) entry which is preliminary data.</text>
</comment>
<dbReference type="AlphaFoldDB" id="A0A9W8YI94"/>
<comment type="similarity">
    <text evidence="1">Belongs to the actin family.</text>
</comment>
<feature type="compositionally biased region" description="Low complexity" evidence="2">
    <location>
        <begin position="565"/>
        <end position="576"/>
    </location>
</feature>
<feature type="compositionally biased region" description="Basic and acidic residues" evidence="2">
    <location>
        <begin position="10"/>
        <end position="21"/>
    </location>
</feature>
<dbReference type="SMART" id="SM00268">
    <property type="entry name" value="ACTIN"/>
    <property type="match status" value="1"/>
</dbReference>
<protein>
    <submittedName>
        <fullName evidence="3">Actin-like protein arp8</fullName>
    </submittedName>
</protein>
<dbReference type="PANTHER" id="PTHR11937">
    <property type="entry name" value="ACTIN"/>
    <property type="match status" value="1"/>
</dbReference>
<accession>A0A9W8YI94</accession>
<evidence type="ECO:0000313" key="3">
    <source>
        <dbReference type="EMBL" id="KAJ4377831.1"/>
    </source>
</evidence>
<evidence type="ECO:0000313" key="4">
    <source>
        <dbReference type="Proteomes" id="UP001140560"/>
    </source>
</evidence>
<sequence>MVGKKSGRAQLREEGLERTDNNMDLTTWPQVGMINQKNYYTEFLKRDEQFLAVRYPKDEERARIVQEARDKDRARALGVPQQEGMTPQATDEAAEDADASFASRTDISKLIVIHPGSQNLRIGLGSDALPKTIPMVIARRWKESEDEEDGGEPSPKRQKVEGAVPADALPEKWFGEDFADQYMAMSSELRTRMRSNKRRVLPNSKDLVTNYNKRTPPDIISEHNDINRIEWTELPADPSKAPDFFTGNEALRLPEKSKPRYKLFWPIRNGTFNEKDYLDRNQIYHDLSKILEEAFRNQLGITKLKDLVNYKCVFIIPDLYEKQYVTMILDILIRDLGLGKVCLQQESLSATFGAGYGVACVVDIGSQKTSICCVDEGLCVEESRVNLKMGGLDVTETFIKMMLYGHFPYSDMNLKRRYDFLLAEELKQKFCSMDEGSVTVQTWDFHLRASGQDTRKYTFKTYDETMLSVMGLFKPSIFENARKLEQRRKVVPRSVDLYDGSPNDPISQAQIAVIETAAGKPIVAAPPVNGTQDPAVSSTPQRPALSNLLSRLNENENTPRSSVAGSPGPEGTGTPNPERDTPMGDADNLPLIFRDPVLEKTKLADERDKVLPVIALDHAILDSLAQGARGDERKLRDFFGGIMLVGGASKTPGLREFIEARLRELRPFYGKEILVGPPPREFDPQVVAWKGGSVFGRLSSHGNDSWISKVEYDMLGSRLLNNKCMFAW</sequence>
<reference evidence="3" key="1">
    <citation type="submission" date="2022-10" db="EMBL/GenBank/DDBJ databases">
        <title>Tapping the CABI collections for fungal endophytes: first genome assemblies for Collariella, Neodidymelliopsis, Ascochyta clinopodiicola, Didymella pomorum, Didymosphaeria variabile, Neocosmospora piperis and Neocucurbitaria cava.</title>
        <authorList>
            <person name="Hill R."/>
        </authorList>
    </citation>
    <scope>NUCLEOTIDE SEQUENCE</scope>
    <source>
        <strain evidence="3">IMI 356814</strain>
    </source>
</reference>
<keyword evidence="4" id="KW-1185">Reference proteome</keyword>
<organism evidence="3 4">
    <name type="scientific">Neocucurbitaria cava</name>
    <dbReference type="NCBI Taxonomy" id="798079"/>
    <lineage>
        <taxon>Eukaryota</taxon>
        <taxon>Fungi</taxon>
        <taxon>Dikarya</taxon>
        <taxon>Ascomycota</taxon>
        <taxon>Pezizomycotina</taxon>
        <taxon>Dothideomycetes</taxon>
        <taxon>Pleosporomycetidae</taxon>
        <taxon>Pleosporales</taxon>
        <taxon>Pleosporineae</taxon>
        <taxon>Cucurbitariaceae</taxon>
        <taxon>Neocucurbitaria</taxon>
    </lineage>
</organism>
<evidence type="ECO:0000256" key="2">
    <source>
        <dbReference type="SAM" id="MobiDB-lite"/>
    </source>
</evidence>